<evidence type="ECO:0000313" key="2">
    <source>
        <dbReference type="EMBL" id="GKX53895.1"/>
    </source>
</evidence>
<feature type="domain" description="Autotransporter" evidence="1">
    <location>
        <begin position="780"/>
        <end position="1055"/>
    </location>
</feature>
<dbReference type="InterPro" id="IPR006315">
    <property type="entry name" value="OM_autotransptr_brl_dom"/>
</dbReference>
<sequence>MDLVNNFKVNSTLLKISAALGLMIAGTHSASSQIVVDGVTVHSPAGTLENMGTTDYTPAVNILNNGSFITDGDLSLSTEGRNANGITVNGAGSSATLTSGNLLINTFGDVSTAIEVQSGAVEINGIEANTHGFNANGVFAQGNDSSVNLKNGSINTKSGYSHALHAASNAVVLTDGINVATSGDIAFGIYAKQNGRISFLNGNVATEGDNSDGAHVASGATLNIDRATIETQGLLSGGVRNDGSTATVQRSKITTRGDGAYGLDAINAGSVLNADSVSVTTFGNMEPTGTTSSAVVAEFGGVINLIGESTINTSGANGIGLLSQVSGSGLPDTVINAGDGSSLLSINTTGASGFGIEACSLHGEGLECANSLQDNIGTADTATSSKAMVNVNKATVTTSGQNAYGLYAVSQDAKIDASGLTVNTSGESAHAIAILRGGEIAIADSQIEAHGDQADGARIVGGSLNGHTASLSLNNSTLKSDSGSGVYAKLGDSAVSLDRSRLSGKEAAIVTASTGSMSFSATNGSEIQGNVDASGSLDIALNSSTLNGDIISRLGNTNFDALSVSAANGSTVTGSMTDVSATSLSNSQWNMTASSTITGLSGQPTSGLQLDNGYVNLVSDGQNYKTLTVSALSGSGTFALNTELNDGGSNTRSDLLHMTGKTSGSYLLIVNNTVGAGAQTVEDGIRVAQLDGDSVGTAVALGRPVTAGEYEYLLYQGGESDANDWYLRSQLASPSPTPSQSYNPSVPGYVIGPYLNRMYGFDTIGTLHERVGDQENLRKNQEFNQGVWGRIHGGQTKSYKDRFTYDAETWFAQFGGDLYQSYDDSGARTHAGVIATLGQVTANAKDALRPLYKGRSEKTGSVNSRGYGVGAYYTRYAANSAYIDTVAQYTHYHNSYNSVYGDDASQGGDGVTLSVEVGKPFKNANGWFIEPQAQIMYQYLHLDAMNDGVAAVSSTRDNSGLARLGARAGYDSAATSNIHPYVTADVISVIGRSPDVTVSGTTFNQDYSSQWGEVGGGVTGDMTKNVTFYTTLKYKQGFDGDMHGVTGDVGLRINW</sequence>
<accession>A0AAV5MVM6</accession>
<organism evidence="2 3">
    <name type="scientific">Leminorella grimontii</name>
    <dbReference type="NCBI Taxonomy" id="82981"/>
    <lineage>
        <taxon>Bacteria</taxon>
        <taxon>Pseudomonadati</taxon>
        <taxon>Pseudomonadota</taxon>
        <taxon>Gammaproteobacteria</taxon>
        <taxon>Enterobacterales</taxon>
        <taxon>Budviciaceae</taxon>
        <taxon>Leminorella</taxon>
    </lineage>
</organism>
<dbReference type="InterPro" id="IPR005546">
    <property type="entry name" value="Autotransporte_beta"/>
</dbReference>
<dbReference type="NCBIfam" id="TIGR01414">
    <property type="entry name" value="autotrans_barl"/>
    <property type="match status" value="1"/>
</dbReference>
<proteinExistence type="predicted"/>
<dbReference type="AlphaFoldDB" id="A0AAV5MVM6"/>
<dbReference type="EMBL" id="BRLH01000001">
    <property type="protein sequence ID" value="GKX53895.1"/>
    <property type="molecule type" value="Genomic_DNA"/>
</dbReference>
<dbReference type="Gene3D" id="2.40.128.130">
    <property type="entry name" value="Autotransporter beta-domain"/>
    <property type="match status" value="1"/>
</dbReference>
<dbReference type="PANTHER" id="PTHR35037">
    <property type="entry name" value="C-TERMINAL REGION OF AIDA-LIKE PROTEIN"/>
    <property type="match status" value="1"/>
</dbReference>
<dbReference type="SUPFAM" id="SSF51126">
    <property type="entry name" value="Pectin lyase-like"/>
    <property type="match status" value="2"/>
</dbReference>
<dbReference type="InterPro" id="IPR051551">
    <property type="entry name" value="Autotransporter_adhesion"/>
</dbReference>
<dbReference type="Proteomes" id="UP001058124">
    <property type="component" value="Unassembled WGS sequence"/>
</dbReference>
<dbReference type="InterPro" id="IPR012332">
    <property type="entry name" value="Autotransporter_pectin_lyase_C"/>
</dbReference>
<dbReference type="InterPro" id="IPR004899">
    <property type="entry name" value="Pertactin_central"/>
</dbReference>
<evidence type="ECO:0000259" key="1">
    <source>
        <dbReference type="PROSITE" id="PS51208"/>
    </source>
</evidence>
<dbReference type="InterPro" id="IPR036709">
    <property type="entry name" value="Autotransporte_beta_dom_sf"/>
</dbReference>
<dbReference type="Gene3D" id="2.160.20.20">
    <property type="match status" value="2"/>
</dbReference>
<dbReference type="Pfam" id="PF03212">
    <property type="entry name" value="Pertactin"/>
    <property type="match status" value="1"/>
</dbReference>
<keyword evidence="3" id="KW-1185">Reference proteome</keyword>
<dbReference type="GO" id="GO:0019867">
    <property type="term" value="C:outer membrane"/>
    <property type="evidence" value="ECO:0007669"/>
    <property type="project" value="InterPro"/>
</dbReference>
<dbReference type="PROSITE" id="PS51208">
    <property type="entry name" value="AUTOTRANSPORTER"/>
    <property type="match status" value="1"/>
</dbReference>
<gene>
    <name evidence="2" type="primary">yapE</name>
    <name evidence="2" type="ORF">SOASR030_00070</name>
</gene>
<dbReference type="SUPFAM" id="SSF103515">
    <property type="entry name" value="Autotransporter"/>
    <property type="match status" value="1"/>
</dbReference>
<reference evidence="2" key="1">
    <citation type="submission" date="2022-06" db="EMBL/GenBank/DDBJ databases">
        <title>Draft genome sequences of Leminorella grimontii str. JCM5902.</title>
        <authorList>
            <person name="Wakabayashi Y."/>
            <person name="Kojima K."/>
        </authorList>
    </citation>
    <scope>NUCLEOTIDE SEQUENCE</scope>
    <source>
        <strain evidence="2">JCM 5902</strain>
    </source>
</reference>
<dbReference type="PANTHER" id="PTHR35037:SF3">
    <property type="entry name" value="C-TERMINAL REGION OF AIDA-LIKE PROTEIN"/>
    <property type="match status" value="1"/>
</dbReference>
<dbReference type="CDD" id="cd00253">
    <property type="entry name" value="PL_Passenger_AT"/>
    <property type="match status" value="1"/>
</dbReference>
<name>A0AAV5MVM6_9GAMM</name>
<comment type="caution">
    <text evidence="2">The sequence shown here is derived from an EMBL/GenBank/DDBJ whole genome shotgun (WGS) entry which is preliminary data.</text>
</comment>
<dbReference type="InterPro" id="IPR011050">
    <property type="entry name" value="Pectin_lyase_fold/virulence"/>
</dbReference>
<protein>
    <submittedName>
        <fullName evidence="2">Autotransporter</fullName>
    </submittedName>
</protein>
<evidence type="ECO:0000313" key="3">
    <source>
        <dbReference type="Proteomes" id="UP001058124"/>
    </source>
</evidence>
<dbReference type="Pfam" id="PF03797">
    <property type="entry name" value="Autotransporter"/>
    <property type="match status" value="1"/>
</dbReference>
<dbReference type="SMART" id="SM00869">
    <property type="entry name" value="Autotransporter"/>
    <property type="match status" value="1"/>
</dbReference>